<dbReference type="GO" id="GO:0009847">
    <property type="term" value="P:spore germination"/>
    <property type="evidence" value="ECO:0007669"/>
    <property type="project" value="InterPro"/>
</dbReference>
<evidence type="ECO:0000256" key="1">
    <source>
        <dbReference type="ARBA" id="ARBA00004635"/>
    </source>
</evidence>
<keyword evidence="11" id="KW-1185">Reference proteome</keyword>
<gene>
    <name evidence="10" type="ORF">NK662_06480</name>
</gene>
<keyword evidence="5" id="KW-0472">Membrane</keyword>
<dbReference type="PROSITE" id="PS51257">
    <property type="entry name" value="PROKAR_LIPOPROTEIN"/>
    <property type="match status" value="1"/>
</dbReference>
<dbReference type="PANTHER" id="PTHR35789:SF1">
    <property type="entry name" value="SPORE GERMINATION PROTEIN B3"/>
    <property type="match status" value="1"/>
</dbReference>
<dbReference type="Gene3D" id="3.30.300.210">
    <property type="entry name" value="Nutrient germinant receptor protein C, domain 3"/>
    <property type="match status" value="1"/>
</dbReference>
<name>A0AA42BQ86_9BACI</name>
<dbReference type="RefSeq" id="WP_254758103.1">
    <property type="nucleotide sequence ID" value="NZ_JANCLT010000003.1"/>
</dbReference>
<evidence type="ECO:0000256" key="2">
    <source>
        <dbReference type="ARBA" id="ARBA00007886"/>
    </source>
</evidence>
<dbReference type="InterPro" id="IPR008844">
    <property type="entry name" value="Spore_GerAC-like"/>
</dbReference>
<dbReference type="Proteomes" id="UP001156102">
    <property type="component" value="Unassembled WGS sequence"/>
</dbReference>
<evidence type="ECO:0000256" key="6">
    <source>
        <dbReference type="ARBA" id="ARBA00023139"/>
    </source>
</evidence>
<dbReference type="AlphaFoldDB" id="A0AA42BQ86"/>
<evidence type="ECO:0000313" key="10">
    <source>
        <dbReference type="EMBL" id="MCP8968184.1"/>
    </source>
</evidence>
<evidence type="ECO:0000256" key="3">
    <source>
        <dbReference type="ARBA" id="ARBA00022544"/>
    </source>
</evidence>
<evidence type="ECO:0000313" key="11">
    <source>
        <dbReference type="Proteomes" id="UP001156102"/>
    </source>
</evidence>
<keyword evidence="3" id="KW-0309">Germination</keyword>
<keyword evidence="4" id="KW-0732">Signal</keyword>
<dbReference type="InterPro" id="IPR038501">
    <property type="entry name" value="Spore_GerAC_C_sf"/>
</dbReference>
<evidence type="ECO:0000256" key="7">
    <source>
        <dbReference type="ARBA" id="ARBA00023288"/>
    </source>
</evidence>
<feature type="domain" description="Spore germination protein N-terminal" evidence="9">
    <location>
        <begin position="21"/>
        <end position="189"/>
    </location>
</feature>
<dbReference type="InterPro" id="IPR057336">
    <property type="entry name" value="GerAC_N"/>
</dbReference>
<protein>
    <submittedName>
        <fullName evidence="10">Ger(X)C family spore germination protein</fullName>
    </submittedName>
</protein>
<evidence type="ECO:0000256" key="4">
    <source>
        <dbReference type="ARBA" id="ARBA00022729"/>
    </source>
</evidence>
<proteinExistence type="inferred from homology"/>
<sequence>MARRSCIFLCFLLLCGCGVESKILEDIQLSRAAAYDAAGDHKIKGTLAVTITPPGQGGEVQTRNDVFVTSAHTGKTLRQLAQAESPKPILTGKVGVVLYGEELAKQGISPYVDGLRRDPSIGRDLYVALAEGEAGDILTVRPSMGEDPGSYIRHLLAQNEKGNFPETDLQEFLYHDKGEGMDAILPLLKRKGNHIRIQGIALLKKDKYIGKYIPYNQAFIYKMLDEPFKRGIYEFHIKKDIYVTFQSIASSVHYSITDGNTHPKVDILVKLKGRIVESGQLKIHDPRMLKKLEQHVSEITKKQAQAMIELFQKEHVDPLGIGDHARSQTRGFNMQRWDRQYSTMPISVHVDVNILESGITE</sequence>
<dbReference type="NCBIfam" id="TIGR02887">
    <property type="entry name" value="spore_ger_x_C"/>
    <property type="match status" value="1"/>
</dbReference>
<feature type="domain" description="Spore germination GerAC-like C-terminal" evidence="8">
    <location>
        <begin position="198"/>
        <end position="358"/>
    </location>
</feature>
<evidence type="ECO:0000259" key="8">
    <source>
        <dbReference type="Pfam" id="PF05504"/>
    </source>
</evidence>
<comment type="caution">
    <text evidence="10">The sequence shown here is derived from an EMBL/GenBank/DDBJ whole genome shotgun (WGS) entry which is preliminary data.</text>
</comment>
<comment type="similarity">
    <text evidence="2">Belongs to the GerABKC lipoprotein family.</text>
</comment>
<organism evidence="10 11">
    <name type="scientific">Ectobacillus ponti</name>
    <dbReference type="NCBI Taxonomy" id="2961894"/>
    <lineage>
        <taxon>Bacteria</taxon>
        <taxon>Bacillati</taxon>
        <taxon>Bacillota</taxon>
        <taxon>Bacilli</taxon>
        <taxon>Bacillales</taxon>
        <taxon>Bacillaceae</taxon>
        <taxon>Ectobacillus</taxon>
    </lineage>
</organism>
<comment type="subcellular location">
    <subcellularLocation>
        <location evidence="1">Membrane</location>
        <topology evidence="1">Lipid-anchor</topology>
    </subcellularLocation>
</comment>
<dbReference type="Pfam" id="PF05504">
    <property type="entry name" value="Spore_GerAC"/>
    <property type="match status" value="1"/>
</dbReference>
<dbReference type="Pfam" id="PF25198">
    <property type="entry name" value="Spore_GerAC_N"/>
    <property type="match status" value="1"/>
</dbReference>
<evidence type="ECO:0000256" key="5">
    <source>
        <dbReference type="ARBA" id="ARBA00023136"/>
    </source>
</evidence>
<reference evidence="10" key="1">
    <citation type="submission" date="2022-07" db="EMBL/GenBank/DDBJ databases">
        <authorList>
            <person name="Li W.-J."/>
            <person name="Deng Q.-Q."/>
        </authorList>
    </citation>
    <scope>NUCLEOTIDE SEQUENCE</scope>
    <source>
        <strain evidence="10">SYSU M60031</strain>
    </source>
</reference>
<dbReference type="InterPro" id="IPR046953">
    <property type="entry name" value="Spore_GerAC-like_C"/>
</dbReference>
<evidence type="ECO:0000259" key="9">
    <source>
        <dbReference type="Pfam" id="PF25198"/>
    </source>
</evidence>
<dbReference type="GO" id="GO:0016020">
    <property type="term" value="C:membrane"/>
    <property type="evidence" value="ECO:0007669"/>
    <property type="project" value="UniProtKB-SubCell"/>
</dbReference>
<dbReference type="PANTHER" id="PTHR35789">
    <property type="entry name" value="SPORE GERMINATION PROTEIN B3"/>
    <property type="match status" value="1"/>
</dbReference>
<keyword evidence="6" id="KW-0564">Palmitate</keyword>
<keyword evidence="7" id="KW-0449">Lipoprotein</keyword>
<dbReference type="EMBL" id="JANCLT010000003">
    <property type="protein sequence ID" value="MCP8968184.1"/>
    <property type="molecule type" value="Genomic_DNA"/>
</dbReference>
<accession>A0AA42BQ86</accession>